<keyword evidence="2" id="KW-1185">Reference proteome</keyword>
<name>A0A317SY57_9PEZI</name>
<proteinExistence type="predicted"/>
<dbReference type="AlphaFoldDB" id="A0A317SY57"/>
<accession>A0A317SY57</accession>
<gene>
    <name evidence="1" type="ORF">C7212DRAFT_340160</name>
</gene>
<evidence type="ECO:0000313" key="2">
    <source>
        <dbReference type="Proteomes" id="UP000246991"/>
    </source>
</evidence>
<sequence length="186" mass="21746">MVIGHLNASHATWSYERNIAGTKLQNSMEERGLKVRNPYMITYPPNRSNLIGEAPLIYDKANWGAIKTELLLLDEGNNDLRSIQSKFMAIVLKYTPRTRPNTKAFWNKKLEKNRKEVLDCLRRNTRSKEFRHLRNSYQQEIAKTKLESQGRALQEETDQECHRAIKLKQSKHLILTLHREDSSTAR</sequence>
<evidence type="ECO:0000313" key="1">
    <source>
        <dbReference type="EMBL" id="PWW79254.1"/>
    </source>
</evidence>
<reference evidence="1 2" key="1">
    <citation type="submission" date="2018-03" db="EMBL/GenBank/DDBJ databases">
        <title>Genomes of Pezizomycetes fungi and the evolution of truffles.</title>
        <authorList>
            <person name="Murat C."/>
            <person name="Payen T."/>
            <person name="Noel B."/>
            <person name="Kuo A."/>
            <person name="Martin F.M."/>
        </authorList>
    </citation>
    <scope>NUCLEOTIDE SEQUENCE [LARGE SCALE GENOMIC DNA]</scope>
    <source>
        <strain evidence="1">091103-1</strain>
    </source>
</reference>
<comment type="caution">
    <text evidence="1">The sequence shown here is derived from an EMBL/GenBank/DDBJ whole genome shotgun (WGS) entry which is preliminary data.</text>
</comment>
<dbReference type="Proteomes" id="UP000246991">
    <property type="component" value="Unassembled WGS sequence"/>
</dbReference>
<dbReference type="EMBL" id="PYWC01000009">
    <property type="protein sequence ID" value="PWW79254.1"/>
    <property type="molecule type" value="Genomic_DNA"/>
</dbReference>
<protein>
    <submittedName>
        <fullName evidence="1">Uncharacterized protein</fullName>
    </submittedName>
</protein>
<organism evidence="1 2">
    <name type="scientific">Tuber magnatum</name>
    <name type="common">white Piedmont truffle</name>
    <dbReference type="NCBI Taxonomy" id="42249"/>
    <lineage>
        <taxon>Eukaryota</taxon>
        <taxon>Fungi</taxon>
        <taxon>Dikarya</taxon>
        <taxon>Ascomycota</taxon>
        <taxon>Pezizomycotina</taxon>
        <taxon>Pezizomycetes</taxon>
        <taxon>Pezizales</taxon>
        <taxon>Tuberaceae</taxon>
        <taxon>Tuber</taxon>
    </lineage>
</organism>